<dbReference type="PANTHER" id="PTHR47659">
    <property type="entry name" value="ZN(II)2CYS6 TRANSCRIPTION FACTOR (EUROFUNG)-RELATED"/>
    <property type="match status" value="1"/>
</dbReference>
<keyword evidence="1" id="KW-0479">Metal-binding</keyword>
<dbReference type="PROSITE" id="PS50048">
    <property type="entry name" value="ZN2_CY6_FUNGAL_2"/>
    <property type="match status" value="1"/>
</dbReference>
<dbReference type="InterPro" id="IPR050335">
    <property type="entry name" value="ERT1_acuK_gluconeogen_tf"/>
</dbReference>
<dbReference type="STRING" id="5601.A0A0D2F9Y5"/>
<keyword evidence="6" id="KW-0539">Nucleus</keyword>
<dbReference type="PROSITE" id="PS00463">
    <property type="entry name" value="ZN2_CY6_FUNGAL_1"/>
    <property type="match status" value="1"/>
</dbReference>
<feature type="region of interest" description="Disordered" evidence="7">
    <location>
        <begin position="224"/>
        <end position="436"/>
    </location>
</feature>
<gene>
    <name evidence="9" type="ORF">PV04_08708</name>
</gene>
<keyword evidence="4" id="KW-0238">DNA-binding</keyword>
<dbReference type="Proteomes" id="UP000054266">
    <property type="component" value="Unassembled WGS sequence"/>
</dbReference>
<dbReference type="InterPro" id="IPR036864">
    <property type="entry name" value="Zn2-C6_fun-type_DNA-bd_sf"/>
</dbReference>
<evidence type="ECO:0000259" key="8">
    <source>
        <dbReference type="PROSITE" id="PS50048"/>
    </source>
</evidence>
<dbReference type="GO" id="GO:0003677">
    <property type="term" value="F:DNA binding"/>
    <property type="evidence" value="ECO:0007669"/>
    <property type="project" value="UniProtKB-KW"/>
</dbReference>
<dbReference type="SMART" id="SM00066">
    <property type="entry name" value="GAL4"/>
    <property type="match status" value="1"/>
</dbReference>
<dbReference type="EMBL" id="KN846961">
    <property type="protein sequence ID" value="KIW63725.1"/>
    <property type="molecule type" value="Genomic_DNA"/>
</dbReference>
<feature type="domain" description="Zn(2)-C6 fungal-type" evidence="8">
    <location>
        <begin position="168"/>
        <end position="197"/>
    </location>
</feature>
<evidence type="ECO:0000313" key="10">
    <source>
        <dbReference type="Proteomes" id="UP000054266"/>
    </source>
</evidence>
<dbReference type="InterPro" id="IPR001138">
    <property type="entry name" value="Zn2Cys6_DnaBD"/>
</dbReference>
<proteinExistence type="predicted"/>
<feature type="compositionally biased region" description="Basic and acidic residues" evidence="7">
    <location>
        <begin position="408"/>
        <end position="425"/>
    </location>
</feature>
<dbReference type="Gene3D" id="4.10.240.10">
    <property type="entry name" value="Zn(2)-C6 fungal-type DNA-binding domain"/>
    <property type="match status" value="1"/>
</dbReference>
<dbReference type="PANTHER" id="PTHR47659:SF4">
    <property type="entry name" value="ZN(II)2CYS6 TRANSCRIPTION FACTOR (EUROFUNG)"/>
    <property type="match status" value="1"/>
</dbReference>
<feature type="compositionally biased region" description="Polar residues" evidence="7">
    <location>
        <begin position="310"/>
        <end position="342"/>
    </location>
</feature>
<feature type="region of interest" description="Disordered" evidence="7">
    <location>
        <begin position="41"/>
        <end position="127"/>
    </location>
</feature>
<dbReference type="CDD" id="cd00067">
    <property type="entry name" value="GAL4"/>
    <property type="match status" value="1"/>
</dbReference>
<dbReference type="EMBL" id="KN846961">
    <property type="protein sequence ID" value="KIW63726.1"/>
    <property type="molecule type" value="Genomic_DNA"/>
</dbReference>
<evidence type="ECO:0000256" key="4">
    <source>
        <dbReference type="ARBA" id="ARBA00023125"/>
    </source>
</evidence>
<feature type="compositionally biased region" description="Low complexity" evidence="7">
    <location>
        <begin position="76"/>
        <end position="91"/>
    </location>
</feature>
<protein>
    <recommendedName>
        <fullName evidence="8">Zn(2)-C6 fungal-type domain-containing protein</fullName>
    </recommendedName>
</protein>
<keyword evidence="2" id="KW-0862">Zinc</keyword>
<feature type="compositionally biased region" description="Low complexity" evidence="7">
    <location>
        <begin position="364"/>
        <end position="378"/>
    </location>
</feature>
<dbReference type="HOGENOM" id="CLU_624299_0_0_1"/>
<dbReference type="SUPFAM" id="SSF57701">
    <property type="entry name" value="Zn2/Cys6 DNA-binding domain"/>
    <property type="match status" value="1"/>
</dbReference>
<keyword evidence="10" id="KW-1185">Reference proteome</keyword>
<evidence type="ECO:0000256" key="7">
    <source>
        <dbReference type="SAM" id="MobiDB-lite"/>
    </source>
</evidence>
<feature type="compositionally biased region" description="Polar residues" evidence="7">
    <location>
        <begin position="394"/>
        <end position="407"/>
    </location>
</feature>
<evidence type="ECO:0000313" key="9">
    <source>
        <dbReference type="EMBL" id="KIW63725.1"/>
    </source>
</evidence>
<sequence length="436" mass="46620">MQHSRPPQLPCCSSFKKHRSSISGSRFTIEHLTLPKPLAVPAWASLPTPPMSGSPPPERPAEPPQIAGRRRKRSHTPPVTTTATTLAPITPSDTSAPRPATLLRGGETLGELAAPPDPYALNYPPPPTTYQGASTLLSSSAGVQEARFALSPISPRTTRKPKAHVASACVNCKRKHLRCDSSRPCRRCVQSGKEETCHDVEHKKRGRPPLKAEDQANVARYQASTAQYPSSSPAGAAPLGPPTRFPAFSQGPGLTPLLPSPAPWFRSQQAGPSYYPTPAQPSISSSLATAEGSFIPSSASQYSGRPPTHPGQSSSPYTSRAESAPQMPSYTSYNFTQSQGQPERSYYANPIFPPQLPSTLPSEQLAPLQSSPALQLPPINFPAPSGLIDPAIVQQPNQSTQPSPRSGQESRDDGTQEPDSKRPKMDIQGILGPRND</sequence>
<keyword evidence="5" id="KW-0804">Transcription</keyword>
<feature type="compositionally biased region" description="Low complexity" evidence="7">
    <location>
        <begin position="229"/>
        <end position="238"/>
    </location>
</feature>
<reference evidence="9 10" key="1">
    <citation type="submission" date="2015-01" db="EMBL/GenBank/DDBJ databases">
        <title>The Genome Sequence of Capronia semiimmersa CBS27337.</title>
        <authorList>
            <consortium name="The Broad Institute Genomics Platform"/>
            <person name="Cuomo C."/>
            <person name="de Hoog S."/>
            <person name="Gorbushina A."/>
            <person name="Stielow B."/>
            <person name="Teixiera M."/>
            <person name="Abouelleil A."/>
            <person name="Chapman S.B."/>
            <person name="Priest M."/>
            <person name="Young S.K."/>
            <person name="Wortman J."/>
            <person name="Nusbaum C."/>
            <person name="Birren B."/>
        </authorList>
    </citation>
    <scope>NUCLEOTIDE SEQUENCE [LARGE SCALE GENOMIC DNA]</scope>
    <source>
        <strain evidence="9 10">CBS 27337</strain>
    </source>
</reference>
<feature type="region of interest" description="Disordered" evidence="7">
    <location>
        <begin position="1"/>
        <end position="22"/>
    </location>
</feature>
<evidence type="ECO:0000256" key="6">
    <source>
        <dbReference type="ARBA" id="ARBA00023242"/>
    </source>
</evidence>
<organism evidence="9 10">
    <name type="scientific">Phialophora macrospora</name>
    <dbReference type="NCBI Taxonomy" id="1851006"/>
    <lineage>
        <taxon>Eukaryota</taxon>
        <taxon>Fungi</taxon>
        <taxon>Dikarya</taxon>
        <taxon>Ascomycota</taxon>
        <taxon>Pezizomycotina</taxon>
        <taxon>Eurotiomycetes</taxon>
        <taxon>Chaetothyriomycetidae</taxon>
        <taxon>Chaetothyriales</taxon>
        <taxon>Herpotrichiellaceae</taxon>
        <taxon>Phialophora</taxon>
    </lineage>
</organism>
<dbReference type="Pfam" id="PF00172">
    <property type="entry name" value="Zn_clus"/>
    <property type="match status" value="1"/>
</dbReference>
<feature type="compositionally biased region" description="Pro residues" evidence="7">
    <location>
        <begin position="47"/>
        <end position="58"/>
    </location>
</feature>
<feature type="compositionally biased region" description="Pro residues" evidence="7">
    <location>
        <begin position="115"/>
        <end position="127"/>
    </location>
</feature>
<evidence type="ECO:0000256" key="1">
    <source>
        <dbReference type="ARBA" id="ARBA00022723"/>
    </source>
</evidence>
<evidence type="ECO:0000256" key="3">
    <source>
        <dbReference type="ARBA" id="ARBA00023015"/>
    </source>
</evidence>
<dbReference type="AlphaFoldDB" id="A0A0D2F9Y5"/>
<accession>A0A0D2F9Y5</accession>
<evidence type="ECO:0000256" key="5">
    <source>
        <dbReference type="ARBA" id="ARBA00023163"/>
    </source>
</evidence>
<keyword evidence="3" id="KW-0805">Transcription regulation</keyword>
<dbReference type="GO" id="GO:0008270">
    <property type="term" value="F:zinc ion binding"/>
    <property type="evidence" value="ECO:0007669"/>
    <property type="project" value="InterPro"/>
</dbReference>
<evidence type="ECO:0000256" key="2">
    <source>
        <dbReference type="ARBA" id="ARBA00022833"/>
    </source>
</evidence>
<dbReference type="GO" id="GO:0000981">
    <property type="term" value="F:DNA-binding transcription factor activity, RNA polymerase II-specific"/>
    <property type="evidence" value="ECO:0007669"/>
    <property type="project" value="InterPro"/>
</dbReference>
<feature type="compositionally biased region" description="Low complexity" evidence="7">
    <location>
        <begin position="100"/>
        <end position="114"/>
    </location>
</feature>
<name>A0A0D2F9Y5_9EURO</name>